<dbReference type="InterPro" id="IPR013595">
    <property type="entry name" value="Pept_S33_TAP-like_C"/>
</dbReference>
<dbReference type="EMBL" id="PGGS01000270">
    <property type="protein sequence ID" value="PNH05937.1"/>
    <property type="molecule type" value="Genomic_DNA"/>
</dbReference>
<dbReference type="OrthoDB" id="9988524at2759"/>
<feature type="domain" description="Peptidase S33 tripeptidyl aminopeptidase-like C-terminal" evidence="1">
    <location>
        <begin position="24"/>
        <end position="85"/>
    </location>
</feature>
<evidence type="ECO:0000259" key="1">
    <source>
        <dbReference type="Pfam" id="PF08386"/>
    </source>
</evidence>
<dbReference type="SUPFAM" id="SSF53474">
    <property type="entry name" value="alpha/beta-Hydrolases"/>
    <property type="match status" value="1"/>
</dbReference>
<dbReference type="Proteomes" id="UP000236333">
    <property type="component" value="Unassembled WGS sequence"/>
</dbReference>
<evidence type="ECO:0000313" key="2">
    <source>
        <dbReference type="EMBL" id="PNH05937.1"/>
    </source>
</evidence>
<accession>A0A2J8A086</accession>
<dbReference type="Pfam" id="PF08386">
    <property type="entry name" value="Abhydrolase_4"/>
    <property type="match status" value="1"/>
</dbReference>
<dbReference type="AlphaFoldDB" id="A0A2J8A086"/>
<dbReference type="InterPro" id="IPR029058">
    <property type="entry name" value="AB_hydrolase_fold"/>
</dbReference>
<proteinExistence type="predicted"/>
<comment type="caution">
    <text evidence="2">The sequence shown here is derived from an EMBL/GenBank/DDBJ whole genome shotgun (WGS) entry which is preliminary data.</text>
</comment>
<name>A0A2J8A086_9CHLO</name>
<dbReference type="Gene3D" id="3.40.50.1820">
    <property type="entry name" value="alpha/beta hydrolase"/>
    <property type="match status" value="1"/>
</dbReference>
<sequence length="86" mass="9399">MGSALSVEERLKLDMLAEARKITCSEVLTVHGSADAVIPVEDGRELARHIRNHTLFIAEGGDHSFRLPAAAAQMMRRIVDYLVAGL</sequence>
<evidence type="ECO:0000313" key="3">
    <source>
        <dbReference type="Proteomes" id="UP000236333"/>
    </source>
</evidence>
<gene>
    <name evidence="2" type="ORF">TSOC_007749</name>
</gene>
<keyword evidence="3" id="KW-1185">Reference proteome</keyword>
<reference evidence="2 3" key="1">
    <citation type="journal article" date="2017" name="Mol. Biol. Evol.">
        <title>The 4-celled Tetrabaena socialis nuclear genome reveals the essential components for genetic control of cell number at the origin of multicellularity in the volvocine lineage.</title>
        <authorList>
            <person name="Featherston J."/>
            <person name="Arakaki Y."/>
            <person name="Hanschen E.R."/>
            <person name="Ferris P.J."/>
            <person name="Michod R.E."/>
            <person name="Olson B.J.S.C."/>
            <person name="Nozaki H."/>
            <person name="Durand P.M."/>
        </authorList>
    </citation>
    <scope>NUCLEOTIDE SEQUENCE [LARGE SCALE GENOMIC DNA]</scope>
    <source>
        <strain evidence="2 3">NIES-571</strain>
    </source>
</reference>
<protein>
    <recommendedName>
        <fullName evidence="1">Peptidase S33 tripeptidyl aminopeptidase-like C-terminal domain-containing protein</fullName>
    </recommendedName>
</protein>
<organism evidence="2 3">
    <name type="scientific">Tetrabaena socialis</name>
    <dbReference type="NCBI Taxonomy" id="47790"/>
    <lineage>
        <taxon>Eukaryota</taxon>
        <taxon>Viridiplantae</taxon>
        <taxon>Chlorophyta</taxon>
        <taxon>core chlorophytes</taxon>
        <taxon>Chlorophyceae</taxon>
        <taxon>CS clade</taxon>
        <taxon>Chlamydomonadales</taxon>
        <taxon>Tetrabaenaceae</taxon>
        <taxon>Tetrabaena</taxon>
    </lineage>
</organism>